<dbReference type="Proteomes" id="UP000799757">
    <property type="component" value="Unassembled WGS sequence"/>
</dbReference>
<dbReference type="OrthoDB" id="4770059at2759"/>
<accession>A0A6A6XWG1</accession>
<evidence type="ECO:0000313" key="3">
    <source>
        <dbReference type="EMBL" id="KAF2800598.1"/>
    </source>
</evidence>
<evidence type="ECO:0000256" key="1">
    <source>
        <dbReference type="SAM" id="MobiDB-lite"/>
    </source>
</evidence>
<reference evidence="3" key="1">
    <citation type="journal article" date="2020" name="Stud. Mycol.">
        <title>101 Dothideomycetes genomes: a test case for predicting lifestyles and emergence of pathogens.</title>
        <authorList>
            <person name="Haridas S."/>
            <person name="Albert R."/>
            <person name="Binder M."/>
            <person name="Bloem J."/>
            <person name="Labutti K."/>
            <person name="Salamov A."/>
            <person name="Andreopoulos B."/>
            <person name="Baker S."/>
            <person name="Barry K."/>
            <person name="Bills G."/>
            <person name="Bluhm B."/>
            <person name="Cannon C."/>
            <person name="Castanera R."/>
            <person name="Culley D."/>
            <person name="Daum C."/>
            <person name="Ezra D."/>
            <person name="Gonzalez J."/>
            <person name="Henrissat B."/>
            <person name="Kuo A."/>
            <person name="Liang C."/>
            <person name="Lipzen A."/>
            <person name="Lutzoni F."/>
            <person name="Magnuson J."/>
            <person name="Mondo S."/>
            <person name="Nolan M."/>
            <person name="Ohm R."/>
            <person name="Pangilinan J."/>
            <person name="Park H.-J."/>
            <person name="Ramirez L."/>
            <person name="Alfaro M."/>
            <person name="Sun H."/>
            <person name="Tritt A."/>
            <person name="Yoshinaga Y."/>
            <person name="Zwiers L.-H."/>
            <person name="Turgeon B."/>
            <person name="Goodwin S."/>
            <person name="Spatafora J."/>
            <person name="Crous P."/>
            <person name="Grigoriev I."/>
        </authorList>
    </citation>
    <scope>NUCLEOTIDE SEQUENCE</scope>
    <source>
        <strain evidence="3">CBS 109.77</strain>
    </source>
</reference>
<feature type="compositionally biased region" description="Low complexity" evidence="1">
    <location>
        <begin position="192"/>
        <end position="225"/>
    </location>
</feature>
<evidence type="ECO:0000256" key="2">
    <source>
        <dbReference type="SAM" id="Phobius"/>
    </source>
</evidence>
<sequence length="327" mass="34529">MANTLVGPITTVFTPPASCLQVITLGADQDYFQESSSLFIGNFNGQYRDKNYLSAAKDCYPTPTSAIDYWANYYYSPAYCPTGYLPACSYTAGDPPLATHVTASLCCASGYVCVDGWAHGCQRLTSGVLTNIFAASGPAATLGASDPLSTMTLEEAQYIWNDGIPVAWEPTDTGILALAAQRTVAKEHRQSTTRLTSPSTPSTPTNTSPGAPPAATETPSSAAGEPTPPLSTGTKIGIAVAALSLAIILVCAGLFFFSFFRRRHGNVAVSREKIRVPAEGHAVCRSELEAPPPELVGDTLRVAEMPDPYKNAWGGRQVVHQGAKLGT</sequence>
<feature type="region of interest" description="Disordered" evidence="1">
    <location>
        <begin position="187"/>
        <end position="229"/>
    </location>
</feature>
<dbReference type="EMBL" id="MU001745">
    <property type="protein sequence ID" value="KAF2800598.1"/>
    <property type="molecule type" value="Genomic_DNA"/>
</dbReference>
<feature type="transmembrane region" description="Helical" evidence="2">
    <location>
        <begin position="236"/>
        <end position="260"/>
    </location>
</feature>
<evidence type="ECO:0000313" key="4">
    <source>
        <dbReference type="Proteomes" id="UP000799757"/>
    </source>
</evidence>
<keyword evidence="2" id="KW-0472">Membrane</keyword>
<dbReference type="AlphaFoldDB" id="A0A6A6XWG1"/>
<organism evidence="3 4">
    <name type="scientific">Melanomma pulvis-pyrius CBS 109.77</name>
    <dbReference type="NCBI Taxonomy" id="1314802"/>
    <lineage>
        <taxon>Eukaryota</taxon>
        <taxon>Fungi</taxon>
        <taxon>Dikarya</taxon>
        <taxon>Ascomycota</taxon>
        <taxon>Pezizomycotina</taxon>
        <taxon>Dothideomycetes</taxon>
        <taxon>Pleosporomycetidae</taxon>
        <taxon>Pleosporales</taxon>
        <taxon>Melanommataceae</taxon>
        <taxon>Melanomma</taxon>
    </lineage>
</organism>
<keyword evidence="2" id="KW-1133">Transmembrane helix</keyword>
<protein>
    <submittedName>
        <fullName evidence="3">Uncharacterized protein</fullName>
    </submittedName>
</protein>
<gene>
    <name evidence="3" type="ORF">K505DRAFT_370153</name>
</gene>
<name>A0A6A6XWG1_9PLEO</name>
<keyword evidence="2" id="KW-0812">Transmembrane</keyword>
<proteinExistence type="predicted"/>
<keyword evidence="4" id="KW-1185">Reference proteome</keyword>